<reference evidence="2" key="1">
    <citation type="journal article" date="2023" name="Science">
        <title>Genome structures resolve the early diversification of teleost fishes.</title>
        <authorList>
            <person name="Parey E."/>
            <person name="Louis A."/>
            <person name="Montfort J."/>
            <person name="Bouchez O."/>
            <person name="Roques C."/>
            <person name="Iampietro C."/>
            <person name="Lluch J."/>
            <person name="Castinel A."/>
            <person name="Donnadieu C."/>
            <person name="Desvignes T."/>
            <person name="Floi Bucao C."/>
            <person name="Jouanno E."/>
            <person name="Wen M."/>
            <person name="Mejri S."/>
            <person name="Dirks R."/>
            <person name="Jansen H."/>
            <person name="Henkel C."/>
            <person name="Chen W.J."/>
            <person name="Zahm M."/>
            <person name="Cabau C."/>
            <person name="Klopp C."/>
            <person name="Thompson A.W."/>
            <person name="Robinson-Rechavi M."/>
            <person name="Braasch I."/>
            <person name="Lecointre G."/>
            <person name="Bobe J."/>
            <person name="Postlethwait J.H."/>
            <person name="Berthelot C."/>
            <person name="Roest Crollius H."/>
            <person name="Guiguen Y."/>
        </authorList>
    </citation>
    <scope>NUCLEOTIDE SEQUENCE</scope>
    <source>
        <strain evidence="2">NC1722</strain>
    </source>
</reference>
<comment type="caution">
    <text evidence="2">The sequence shown here is derived from an EMBL/GenBank/DDBJ whole genome shotgun (WGS) entry which is preliminary data.</text>
</comment>
<evidence type="ECO:0000259" key="1">
    <source>
        <dbReference type="Pfam" id="PF08473"/>
    </source>
</evidence>
<keyword evidence="3" id="KW-1185">Reference proteome</keyword>
<gene>
    <name evidence="2" type="ORF">AAFF_G00165110</name>
</gene>
<dbReference type="PANTHER" id="PTHR10166:SF59">
    <property type="entry name" value="VOLTAGE-DEPENDENT CALCIUM CHANNEL SUBUNIT ALPHA-2_DELTA-4"/>
    <property type="match status" value="1"/>
</dbReference>
<dbReference type="InterPro" id="IPR013680">
    <property type="entry name" value="VDCC_a2/dsu"/>
</dbReference>
<dbReference type="InterPro" id="IPR051173">
    <property type="entry name" value="Ca_channel_alpha-2/delta"/>
</dbReference>
<evidence type="ECO:0000313" key="2">
    <source>
        <dbReference type="EMBL" id="KAJ8386914.1"/>
    </source>
</evidence>
<feature type="domain" description="Voltage-dependent calcium channel alpha-2/delta subunit conserved region" evidence="1">
    <location>
        <begin position="57"/>
        <end position="309"/>
    </location>
</feature>
<protein>
    <recommendedName>
        <fullName evidence="1">Voltage-dependent calcium channel alpha-2/delta subunit conserved region domain-containing protein</fullName>
    </recommendedName>
</protein>
<sequence length="333" mass="37366">MGTARATDPKEDGNRVGISERLHRVSRMKQNGRCARAERRSSVAEQGKQCHRPPAAATIGVQVTLEMIENRFWAITKQPNDTDCSRVDGACPLDCESMAINCYLIDSNGFVLISREKREVGKFLGELEGAVMAQLLKMGMFRRVSLYDYQAMCQNPNLNANSARPLLSPFYGLASALKWFLSNVLLFLLEFNICGLWHSDHLAEGHKQKKVELLLPCDTEYPSFVHEPSIKETNSYIQCARCQKMFVLQQISNSNLLMVVVQADCDCSRKYSPINLEPKECDRMRSQKIRRRPTSCHAFHPQENAKDCGGASEISLSVALFLVSLATSALALR</sequence>
<organism evidence="2 3">
    <name type="scientific">Aldrovandia affinis</name>
    <dbReference type="NCBI Taxonomy" id="143900"/>
    <lineage>
        <taxon>Eukaryota</taxon>
        <taxon>Metazoa</taxon>
        <taxon>Chordata</taxon>
        <taxon>Craniata</taxon>
        <taxon>Vertebrata</taxon>
        <taxon>Euteleostomi</taxon>
        <taxon>Actinopterygii</taxon>
        <taxon>Neopterygii</taxon>
        <taxon>Teleostei</taxon>
        <taxon>Notacanthiformes</taxon>
        <taxon>Halosauridae</taxon>
        <taxon>Aldrovandia</taxon>
    </lineage>
</organism>
<dbReference type="GO" id="GO:0005245">
    <property type="term" value="F:voltage-gated calcium channel activity"/>
    <property type="evidence" value="ECO:0007669"/>
    <property type="project" value="TreeGrafter"/>
</dbReference>
<dbReference type="AlphaFoldDB" id="A0AAD7RMG4"/>
<proteinExistence type="predicted"/>
<dbReference type="GO" id="GO:0005891">
    <property type="term" value="C:voltage-gated calcium channel complex"/>
    <property type="evidence" value="ECO:0007669"/>
    <property type="project" value="TreeGrafter"/>
</dbReference>
<evidence type="ECO:0000313" key="3">
    <source>
        <dbReference type="Proteomes" id="UP001221898"/>
    </source>
</evidence>
<dbReference type="EMBL" id="JAINUG010000220">
    <property type="protein sequence ID" value="KAJ8386914.1"/>
    <property type="molecule type" value="Genomic_DNA"/>
</dbReference>
<dbReference type="Pfam" id="PF08473">
    <property type="entry name" value="VGCC_alpha2"/>
    <property type="match status" value="1"/>
</dbReference>
<dbReference type="Proteomes" id="UP001221898">
    <property type="component" value="Unassembled WGS sequence"/>
</dbReference>
<accession>A0AAD7RMG4</accession>
<dbReference type="PANTHER" id="PTHR10166">
    <property type="entry name" value="VOLTAGE-DEPENDENT CALCIUM CHANNEL SUBUNIT ALPHA-2/DELTA-RELATED"/>
    <property type="match status" value="1"/>
</dbReference>
<name>A0AAD7RMG4_9TELE</name>